<evidence type="ECO:0000259" key="6">
    <source>
        <dbReference type="PROSITE" id="PS50110"/>
    </source>
</evidence>
<protein>
    <submittedName>
        <fullName evidence="7">Response regulator transcription factor</fullName>
    </submittedName>
</protein>
<proteinExistence type="predicted"/>
<feature type="domain" description="Response regulatory" evidence="6">
    <location>
        <begin position="3"/>
        <end position="118"/>
    </location>
</feature>
<dbReference type="EMBL" id="JAENIL010000026">
    <property type="protein sequence ID" value="MBK1878091.1"/>
    <property type="molecule type" value="Genomic_DNA"/>
</dbReference>
<evidence type="ECO:0000313" key="8">
    <source>
        <dbReference type="Proteomes" id="UP000617628"/>
    </source>
</evidence>
<dbReference type="InterPro" id="IPR016032">
    <property type="entry name" value="Sig_transdc_resp-reg_C-effctor"/>
</dbReference>
<dbReference type="GO" id="GO:0000160">
    <property type="term" value="P:phosphorelay signal transduction system"/>
    <property type="evidence" value="ECO:0007669"/>
    <property type="project" value="InterPro"/>
</dbReference>
<evidence type="ECO:0000256" key="3">
    <source>
        <dbReference type="ARBA" id="ARBA00023163"/>
    </source>
</evidence>
<dbReference type="PROSITE" id="PS50043">
    <property type="entry name" value="HTH_LUXR_2"/>
    <property type="match status" value="1"/>
</dbReference>
<evidence type="ECO:0000256" key="2">
    <source>
        <dbReference type="ARBA" id="ARBA00023125"/>
    </source>
</evidence>
<keyword evidence="2" id="KW-0238">DNA-binding</keyword>
<feature type="domain" description="HTH luxR-type" evidence="5">
    <location>
        <begin position="142"/>
        <end position="207"/>
    </location>
</feature>
<dbReference type="PANTHER" id="PTHR43214:SF41">
    <property type="entry name" value="NITRATE_NITRITE RESPONSE REGULATOR PROTEIN NARP"/>
    <property type="match status" value="1"/>
</dbReference>
<comment type="caution">
    <text evidence="4">Lacks conserved residue(s) required for the propagation of feature annotation.</text>
</comment>
<dbReference type="AlphaFoldDB" id="A0A934VLT0"/>
<evidence type="ECO:0000256" key="1">
    <source>
        <dbReference type="ARBA" id="ARBA00023015"/>
    </source>
</evidence>
<comment type="caution">
    <text evidence="7">The sequence shown here is derived from an EMBL/GenBank/DDBJ whole genome shotgun (WGS) entry which is preliminary data.</text>
</comment>
<dbReference type="SMART" id="SM00448">
    <property type="entry name" value="REC"/>
    <property type="match status" value="1"/>
</dbReference>
<dbReference type="PROSITE" id="PS00622">
    <property type="entry name" value="HTH_LUXR_1"/>
    <property type="match status" value="1"/>
</dbReference>
<sequence>MNTLYIVDGQKAVCQMLAESLSSRDYIVAGTSEKITEAIEEIVEAKPHLVVLEMILPDGQGASLIERVRAALPDTRFLIFSDDKEGENIKACLQAGAHGFVEKSVEFGMFLKAVKMVDEGGCFFGFNITEVLRTVVSAKKKVAAQKDSLTDREREVLCLIAEGNSNKEIASKLSLSVKTVDNHRCSMMRKLDVHNVAAITRYAVEHRLVAVKFAD</sequence>
<keyword evidence="3" id="KW-0804">Transcription</keyword>
<dbReference type="CDD" id="cd00156">
    <property type="entry name" value="REC"/>
    <property type="match status" value="1"/>
</dbReference>
<dbReference type="PRINTS" id="PR00038">
    <property type="entry name" value="HTHLUXR"/>
</dbReference>
<dbReference type="SUPFAM" id="SSF52172">
    <property type="entry name" value="CheY-like"/>
    <property type="match status" value="1"/>
</dbReference>
<dbReference type="GO" id="GO:0006355">
    <property type="term" value="P:regulation of DNA-templated transcription"/>
    <property type="evidence" value="ECO:0007669"/>
    <property type="project" value="InterPro"/>
</dbReference>
<dbReference type="CDD" id="cd06170">
    <property type="entry name" value="LuxR_C_like"/>
    <property type="match status" value="1"/>
</dbReference>
<evidence type="ECO:0000259" key="5">
    <source>
        <dbReference type="PROSITE" id="PS50043"/>
    </source>
</evidence>
<reference evidence="7" key="1">
    <citation type="submission" date="2021-01" db="EMBL/GenBank/DDBJ databases">
        <title>Modified the classification status of verrucomicrobia.</title>
        <authorList>
            <person name="Feng X."/>
        </authorList>
    </citation>
    <scope>NUCLEOTIDE SEQUENCE</scope>
    <source>
        <strain evidence="7">KCTC 13126</strain>
    </source>
</reference>
<evidence type="ECO:0000313" key="7">
    <source>
        <dbReference type="EMBL" id="MBK1878091.1"/>
    </source>
</evidence>
<dbReference type="PROSITE" id="PS50110">
    <property type="entry name" value="RESPONSE_REGULATORY"/>
    <property type="match status" value="1"/>
</dbReference>
<keyword evidence="1" id="KW-0805">Transcription regulation</keyword>
<dbReference type="Proteomes" id="UP000617628">
    <property type="component" value="Unassembled WGS sequence"/>
</dbReference>
<dbReference type="InterPro" id="IPR000792">
    <property type="entry name" value="Tscrpt_reg_LuxR_C"/>
</dbReference>
<gene>
    <name evidence="7" type="ORF">JIN87_14525</name>
</gene>
<accession>A0A934VLT0</accession>
<dbReference type="GO" id="GO:0003677">
    <property type="term" value="F:DNA binding"/>
    <property type="evidence" value="ECO:0007669"/>
    <property type="project" value="UniProtKB-KW"/>
</dbReference>
<dbReference type="RefSeq" id="WP_200356304.1">
    <property type="nucleotide sequence ID" value="NZ_JAENIL010000026.1"/>
</dbReference>
<dbReference type="InterPro" id="IPR001789">
    <property type="entry name" value="Sig_transdc_resp-reg_receiver"/>
</dbReference>
<evidence type="ECO:0000256" key="4">
    <source>
        <dbReference type="PROSITE-ProRule" id="PRU00169"/>
    </source>
</evidence>
<dbReference type="SUPFAM" id="SSF46894">
    <property type="entry name" value="C-terminal effector domain of the bipartite response regulators"/>
    <property type="match status" value="1"/>
</dbReference>
<dbReference type="PANTHER" id="PTHR43214">
    <property type="entry name" value="TWO-COMPONENT RESPONSE REGULATOR"/>
    <property type="match status" value="1"/>
</dbReference>
<dbReference type="Gene3D" id="3.40.50.2300">
    <property type="match status" value="1"/>
</dbReference>
<dbReference type="Pfam" id="PF00196">
    <property type="entry name" value="GerE"/>
    <property type="match status" value="1"/>
</dbReference>
<dbReference type="InterPro" id="IPR011006">
    <property type="entry name" value="CheY-like_superfamily"/>
</dbReference>
<organism evidence="7 8">
    <name type="scientific">Pelagicoccus mobilis</name>
    <dbReference type="NCBI Taxonomy" id="415221"/>
    <lineage>
        <taxon>Bacteria</taxon>
        <taxon>Pseudomonadati</taxon>
        <taxon>Verrucomicrobiota</taxon>
        <taxon>Opitutia</taxon>
        <taxon>Puniceicoccales</taxon>
        <taxon>Pelagicoccaceae</taxon>
        <taxon>Pelagicoccus</taxon>
    </lineage>
</organism>
<name>A0A934VLT0_9BACT</name>
<keyword evidence="8" id="KW-1185">Reference proteome</keyword>
<dbReference type="InterPro" id="IPR039420">
    <property type="entry name" value="WalR-like"/>
</dbReference>
<dbReference type="Pfam" id="PF00072">
    <property type="entry name" value="Response_reg"/>
    <property type="match status" value="1"/>
</dbReference>
<dbReference type="SMART" id="SM00421">
    <property type="entry name" value="HTH_LUXR"/>
    <property type="match status" value="1"/>
</dbReference>